<sequence>MDNFEPGAEVSTNHNLYSTRGNNISTSVSTTTWFAIPTSSASNLPPTPSRHYASASGTLRTPAAHSSSGRKLRTPSSSSKHNTPYRPYSSGTGYTSGHVTGGYTPGGVTSTGYSYGAQLAGNSSSQIHQSGYNSYAGLPPQAPVTTPGGSVITPGKVPPTPRSAAAAAAAGAGAAGLSTPSRRPQEGTAASGSLFNSWASNIVTGGGNRDTVSGVLDLLTGDPGASAAGASFSAARNSSRALCSSSDSDSDSGEMWGVGSAAATPSAAQRKTGSSAAPRAGRAAGGYFTPVRRPSFEMRVESGTAAPATGGFAGMSPAFRAAALAPAGVPGATGAAALPNAAAAAQPVQRFSRVGPAAGSLLVGGYDFEVSDDEDDTMVTRAGKSISGALFAAPEGMGMSRSGLASFIGASSSGVSGVAGIPALLTQQRFGSQLQRQGSLRFEPPRAPARPAPSVMLVPACDAPEIAMSMEGLLVE</sequence>
<organism evidence="2 3">
    <name type="scientific">Tetradesmus obliquus</name>
    <name type="common">Green alga</name>
    <name type="synonym">Acutodesmus obliquus</name>
    <dbReference type="NCBI Taxonomy" id="3088"/>
    <lineage>
        <taxon>Eukaryota</taxon>
        <taxon>Viridiplantae</taxon>
        <taxon>Chlorophyta</taxon>
        <taxon>core chlorophytes</taxon>
        <taxon>Chlorophyceae</taxon>
        <taxon>CS clade</taxon>
        <taxon>Sphaeropleales</taxon>
        <taxon>Scenedesmaceae</taxon>
        <taxon>Tetradesmus</taxon>
    </lineage>
</organism>
<evidence type="ECO:0000313" key="3">
    <source>
        <dbReference type="Proteomes" id="UP001244341"/>
    </source>
</evidence>
<feature type="region of interest" description="Disordered" evidence="1">
    <location>
        <begin position="145"/>
        <end position="192"/>
    </location>
</feature>
<feature type="compositionally biased region" description="Polar residues" evidence="1">
    <location>
        <begin position="178"/>
        <end position="192"/>
    </location>
</feature>
<feature type="compositionally biased region" description="Polar residues" evidence="1">
    <location>
        <begin position="10"/>
        <end position="22"/>
    </location>
</feature>
<feature type="region of interest" description="Disordered" evidence="1">
    <location>
        <begin position="241"/>
        <end position="288"/>
    </location>
</feature>
<protein>
    <submittedName>
        <fullName evidence="2">Uncharacterized protein</fullName>
    </submittedName>
</protein>
<evidence type="ECO:0000313" key="2">
    <source>
        <dbReference type="EMBL" id="WIA12001.1"/>
    </source>
</evidence>
<dbReference type="Proteomes" id="UP001244341">
    <property type="component" value="Chromosome 3b"/>
</dbReference>
<feature type="compositionally biased region" description="Polar residues" evidence="1">
    <location>
        <begin position="55"/>
        <end position="67"/>
    </location>
</feature>
<name>A0ABY8TW87_TETOB</name>
<dbReference type="EMBL" id="CP126210">
    <property type="protein sequence ID" value="WIA12001.1"/>
    <property type="molecule type" value="Genomic_DNA"/>
</dbReference>
<feature type="region of interest" description="Disordered" evidence="1">
    <location>
        <begin position="38"/>
        <end position="97"/>
    </location>
</feature>
<evidence type="ECO:0000256" key="1">
    <source>
        <dbReference type="SAM" id="MobiDB-lite"/>
    </source>
</evidence>
<reference evidence="2 3" key="1">
    <citation type="submission" date="2023-05" db="EMBL/GenBank/DDBJ databases">
        <title>A 100% complete, gapless, phased diploid assembly of the Scenedesmus obliquus UTEX 3031 genome.</title>
        <authorList>
            <person name="Biondi T.C."/>
            <person name="Hanschen E.R."/>
            <person name="Kwon T."/>
            <person name="Eng W."/>
            <person name="Kruse C.P.S."/>
            <person name="Koehler S.I."/>
            <person name="Kunde Y."/>
            <person name="Gleasner C.D."/>
            <person name="You Mak K.T."/>
            <person name="Polle J."/>
            <person name="Hovde B.T."/>
            <person name="Starkenburg S.R."/>
        </authorList>
    </citation>
    <scope>NUCLEOTIDE SEQUENCE [LARGE SCALE GENOMIC DNA]</scope>
    <source>
        <strain evidence="2 3">DOE0152z</strain>
    </source>
</reference>
<keyword evidence="3" id="KW-1185">Reference proteome</keyword>
<feature type="compositionally biased region" description="Low complexity" evidence="1">
    <location>
        <begin position="164"/>
        <end position="176"/>
    </location>
</feature>
<accession>A0ABY8TW87</accession>
<gene>
    <name evidence="2" type="ORF">OEZ85_012082</name>
</gene>
<feature type="region of interest" description="Disordered" evidence="1">
    <location>
        <begin position="1"/>
        <end position="22"/>
    </location>
</feature>
<feature type="compositionally biased region" description="Low complexity" evidence="1">
    <location>
        <begin position="273"/>
        <end position="286"/>
    </location>
</feature>
<proteinExistence type="predicted"/>